<dbReference type="AlphaFoldDB" id="A0A0F9P1S7"/>
<protein>
    <submittedName>
        <fullName evidence="1">Uncharacterized protein</fullName>
    </submittedName>
</protein>
<accession>A0A0F9P1S7</accession>
<organism evidence="1">
    <name type="scientific">marine sediment metagenome</name>
    <dbReference type="NCBI Taxonomy" id="412755"/>
    <lineage>
        <taxon>unclassified sequences</taxon>
        <taxon>metagenomes</taxon>
        <taxon>ecological metagenomes</taxon>
    </lineage>
</organism>
<sequence>MSYEDGEAHCKAVDLTVTLRCDIRGLITCRGPENTKRYWKKCASKVDGRCAMALTAEKMRTGRIAGFQEKKESIKPKPRAPKPTGVLNGICMITSKHVSISVYATGVTECSVNSVNGCELSTHRRCTMARVYEATKQIIAAKVRLGKEKLAPEEFQEAIDTAKVIIDGLGKTDNP</sequence>
<comment type="caution">
    <text evidence="1">The sequence shown here is derived from an EMBL/GenBank/DDBJ whole genome shotgun (WGS) entry which is preliminary data.</text>
</comment>
<reference evidence="1" key="1">
    <citation type="journal article" date="2015" name="Nature">
        <title>Complex archaea that bridge the gap between prokaryotes and eukaryotes.</title>
        <authorList>
            <person name="Spang A."/>
            <person name="Saw J.H."/>
            <person name="Jorgensen S.L."/>
            <person name="Zaremba-Niedzwiedzka K."/>
            <person name="Martijn J."/>
            <person name="Lind A.E."/>
            <person name="van Eijk R."/>
            <person name="Schleper C."/>
            <person name="Guy L."/>
            <person name="Ettema T.J."/>
        </authorList>
    </citation>
    <scope>NUCLEOTIDE SEQUENCE</scope>
</reference>
<name>A0A0F9P1S7_9ZZZZ</name>
<dbReference type="EMBL" id="LAZR01007102">
    <property type="protein sequence ID" value="KKM87432.1"/>
    <property type="molecule type" value="Genomic_DNA"/>
</dbReference>
<proteinExistence type="predicted"/>
<gene>
    <name evidence="1" type="ORF">LCGC14_1268950</name>
</gene>
<evidence type="ECO:0000313" key="1">
    <source>
        <dbReference type="EMBL" id="KKM87432.1"/>
    </source>
</evidence>